<dbReference type="PROSITE" id="PS50106">
    <property type="entry name" value="PDZ"/>
    <property type="match status" value="1"/>
</dbReference>
<keyword evidence="3" id="KW-0812">Transmembrane</keyword>
<keyword evidence="2" id="KW-0378">Hydrolase</keyword>
<name>A0A1M5YWG8_9FIRM</name>
<dbReference type="EMBL" id="FQXR01000016">
    <property type="protein sequence ID" value="SHI16329.1"/>
    <property type="molecule type" value="Genomic_DNA"/>
</dbReference>
<keyword evidence="6" id="KW-1185">Reference proteome</keyword>
<keyword evidence="3" id="KW-0472">Membrane</keyword>
<dbReference type="Gene3D" id="2.30.42.10">
    <property type="match status" value="1"/>
</dbReference>
<dbReference type="InterPro" id="IPR036034">
    <property type="entry name" value="PDZ_sf"/>
</dbReference>
<dbReference type="GO" id="GO:0004252">
    <property type="term" value="F:serine-type endopeptidase activity"/>
    <property type="evidence" value="ECO:0007669"/>
    <property type="project" value="InterPro"/>
</dbReference>
<dbReference type="GO" id="GO:0006508">
    <property type="term" value="P:proteolysis"/>
    <property type="evidence" value="ECO:0007669"/>
    <property type="project" value="UniProtKB-KW"/>
</dbReference>
<dbReference type="SUPFAM" id="SSF50156">
    <property type="entry name" value="PDZ domain-like"/>
    <property type="match status" value="1"/>
</dbReference>
<evidence type="ECO:0000313" key="6">
    <source>
        <dbReference type="Proteomes" id="UP000184389"/>
    </source>
</evidence>
<dbReference type="PANTHER" id="PTHR43343:SF3">
    <property type="entry name" value="PROTEASE DO-LIKE 8, CHLOROPLASTIC"/>
    <property type="match status" value="1"/>
</dbReference>
<dbReference type="InterPro" id="IPR001940">
    <property type="entry name" value="Peptidase_S1C"/>
</dbReference>
<dbReference type="PANTHER" id="PTHR43343">
    <property type="entry name" value="PEPTIDASE S12"/>
    <property type="match status" value="1"/>
</dbReference>
<dbReference type="OrthoDB" id="9758917at2"/>
<dbReference type="PRINTS" id="PR00834">
    <property type="entry name" value="PROTEASES2C"/>
</dbReference>
<dbReference type="SMART" id="SM00228">
    <property type="entry name" value="PDZ"/>
    <property type="match status" value="1"/>
</dbReference>
<dbReference type="STRING" id="1123281.SAMN02745180_02512"/>
<evidence type="ECO:0000256" key="2">
    <source>
        <dbReference type="ARBA" id="ARBA00022801"/>
    </source>
</evidence>
<keyword evidence="1 5" id="KW-0645">Protease</keyword>
<dbReference type="SUPFAM" id="SSF50494">
    <property type="entry name" value="Trypsin-like serine proteases"/>
    <property type="match status" value="1"/>
</dbReference>
<feature type="transmembrane region" description="Helical" evidence="3">
    <location>
        <begin position="28"/>
        <end position="50"/>
    </location>
</feature>
<proteinExistence type="predicted"/>
<dbReference type="InterPro" id="IPR009003">
    <property type="entry name" value="Peptidase_S1_PA"/>
</dbReference>
<feature type="domain" description="PDZ" evidence="4">
    <location>
        <begin position="302"/>
        <end position="379"/>
    </location>
</feature>
<dbReference type="Gene3D" id="2.40.10.120">
    <property type="match status" value="1"/>
</dbReference>
<evidence type="ECO:0000259" key="4">
    <source>
        <dbReference type="PROSITE" id="PS50106"/>
    </source>
</evidence>
<dbReference type="AlphaFoldDB" id="A0A1M5YWG8"/>
<dbReference type="Proteomes" id="UP000184389">
    <property type="component" value="Unassembled WGS sequence"/>
</dbReference>
<accession>A0A1M5YWG8</accession>
<evidence type="ECO:0000313" key="5">
    <source>
        <dbReference type="EMBL" id="SHI16329.1"/>
    </source>
</evidence>
<dbReference type="Pfam" id="PF13365">
    <property type="entry name" value="Trypsin_2"/>
    <property type="match status" value="1"/>
</dbReference>
<keyword evidence="3" id="KW-1133">Transmembrane helix</keyword>
<gene>
    <name evidence="5" type="ORF">SAMN02745180_02512</name>
</gene>
<dbReference type="Pfam" id="PF13180">
    <property type="entry name" value="PDZ_2"/>
    <property type="match status" value="1"/>
</dbReference>
<sequence>MDDRKPDVSYYVDRPIVERKPPKKRGSFFSYFIVALIAAIIGGLITSYVAPNYLYGKVLPMPKIYSSQGSITKQEIKITPKDDVTAVTAVAKKSVSSVVGITTVEVVKEFIWEREVEGVGSGVIVDSNGYILTNSHVIGDGNARKITVLFENGDKKVGKVLWFDPALDLAVVKVDATGLPAADLGNSDMLEVGQLAVAIGNPLGLDFQRTVTSGVVSGLHRTIRVDRYNIIEDLIQTDASINPGNSGGPLLNANGEVIGINTAKIQTGEGLGFSIPINVAKPILQEVIKKGDFKTVYIGITGVEVDKYERQLGVDLNVDEGVIIIEIMPNSPADKAGLSTGDIIVKLDENKVESMNQLKKMLYKYKKGNNATLTIIRNGREEKVDIRFE</sequence>
<organism evidence="5 6">
    <name type="scientific">Sporanaerobacter acetigenes DSM 13106</name>
    <dbReference type="NCBI Taxonomy" id="1123281"/>
    <lineage>
        <taxon>Bacteria</taxon>
        <taxon>Bacillati</taxon>
        <taxon>Bacillota</taxon>
        <taxon>Tissierellia</taxon>
        <taxon>Tissierellales</taxon>
        <taxon>Sporanaerobacteraceae</taxon>
        <taxon>Sporanaerobacter</taxon>
    </lineage>
</organism>
<dbReference type="InterPro" id="IPR051201">
    <property type="entry name" value="Chloro_Bact_Ser_Proteases"/>
</dbReference>
<dbReference type="InterPro" id="IPR001478">
    <property type="entry name" value="PDZ"/>
</dbReference>
<evidence type="ECO:0000256" key="3">
    <source>
        <dbReference type="SAM" id="Phobius"/>
    </source>
</evidence>
<evidence type="ECO:0000256" key="1">
    <source>
        <dbReference type="ARBA" id="ARBA00022670"/>
    </source>
</evidence>
<dbReference type="RefSeq" id="WP_084604294.1">
    <property type="nucleotide sequence ID" value="NZ_FQXR01000016.1"/>
</dbReference>
<protein>
    <submittedName>
        <fullName evidence="5">Serine protease, S1-C subfamily, contains C-terminal PDZ domain</fullName>
    </submittedName>
</protein>
<reference evidence="5 6" key="1">
    <citation type="submission" date="2016-11" db="EMBL/GenBank/DDBJ databases">
        <authorList>
            <person name="Jaros S."/>
            <person name="Januszkiewicz K."/>
            <person name="Wedrychowicz H."/>
        </authorList>
    </citation>
    <scope>NUCLEOTIDE SEQUENCE [LARGE SCALE GENOMIC DNA]</scope>
    <source>
        <strain evidence="5 6">DSM 13106</strain>
    </source>
</reference>